<name>A0A239TEX0_9STAP</name>
<dbReference type="InterPro" id="IPR051398">
    <property type="entry name" value="Polysacch_Deacetylase"/>
</dbReference>
<keyword evidence="7" id="KW-0378">Hydrolase</keyword>
<dbReference type="InterPro" id="IPR011330">
    <property type="entry name" value="Glyco_hydro/deAcase_b/a-brl"/>
</dbReference>
<protein>
    <recommendedName>
        <fullName evidence="3">Poly-beta-1,6-N-acetyl-D-glucosamine N-deacetylase</fullName>
    </recommendedName>
    <alternativeName>
        <fullName evidence="9">Biofilm polysaccharide intercellular adhesin deacetylase</fullName>
    </alternativeName>
    <alternativeName>
        <fullName evidence="8">Intercellular adhesion protein B</fullName>
    </alternativeName>
</protein>
<dbReference type="PANTHER" id="PTHR34216">
    <property type="match status" value="1"/>
</dbReference>
<dbReference type="SUPFAM" id="SSF88713">
    <property type="entry name" value="Glycoside hydrolase/deacetylase"/>
    <property type="match status" value="1"/>
</dbReference>
<evidence type="ECO:0000256" key="8">
    <source>
        <dbReference type="ARBA" id="ARBA00030189"/>
    </source>
</evidence>
<keyword evidence="11" id="KW-1185">Reference proteome</keyword>
<evidence type="ECO:0000256" key="6">
    <source>
        <dbReference type="ARBA" id="ARBA00022729"/>
    </source>
</evidence>
<dbReference type="EMBL" id="BKAR01000020">
    <property type="protein sequence ID" value="GEP85097.1"/>
    <property type="molecule type" value="Genomic_DNA"/>
</dbReference>
<keyword evidence="6" id="KW-0732">Signal</keyword>
<evidence type="ECO:0000256" key="2">
    <source>
        <dbReference type="ARBA" id="ARBA00010973"/>
    </source>
</evidence>
<dbReference type="PROSITE" id="PS51677">
    <property type="entry name" value="NODB"/>
    <property type="match status" value="1"/>
</dbReference>
<dbReference type="AlphaFoldDB" id="A0A239TEX0"/>
<evidence type="ECO:0000256" key="7">
    <source>
        <dbReference type="ARBA" id="ARBA00022801"/>
    </source>
</evidence>
<dbReference type="Proteomes" id="UP000321736">
    <property type="component" value="Unassembled WGS sequence"/>
</dbReference>
<keyword evidence="5" id="KW-0964">Secreted</keyword>
<evidence type="ECO:0000313" key="10">
    <source>
        <dbReference type="EMBL" id="GEP85097.1"/>
    </source>
</evidence>
<evidence type="ECO:0000313" key="11">
    <source>
        <dbReference type="Proteomes" id="UP000321736"/>
    </source>
</evidence>
<dbReference type="GO" id="GO:0016811">
    <property type="term" value="F:hydrolase activity, acting on carbon-nitrogen (but not peptide) bonds, in linear amides"/>
    <property type="evidence" value="ECO:0007669"/>
    <property type="project" value="InterPro"/>
</dbReference>
<organism evidence="10 11">
    <name type="scientific">Staphylococcus piscifermentans</name>
    <dbReference type="NCBI Taxonomy" id="70258"/>
    <lineage>
        <taxon>Bacteria</taxon>
        <taxon>Bacillati</taxon>
        <taxon>Bacillota</taxon>
        <taxon>Bacilli</taxon>
        <taxon>Bacillales</taxon>
        <taxon>Staphylococcaceae</taxon>
        <taxon>Staphylococcus</taxon>
    </lineage>
</organism>
<evidence type="ECO:0000256" key="5">
    <source>
        <dbReference type="ARBA" id="ARBA00022525"/>
    </source>
</evidence>
<evidence type="ECO:0000256" key="9">
    <source>
        <dbReference type="ARBA" id="ARBA00033195"/>
    </source>
</evidence>
<gene>
    <name evidence="10" type="primary">icaB</name>
    <name evidence="10" type="ORF">SPI02_16820</name>
</gene>
<dbReference type="InterPro" id="IPR023872">
    <property type="entry name" value="PNAG_deacetylase"/>
</dbReference>
<reference evidence="10 11" key="1">
    <citation type="submission" date="2019-07" db="EMBL/GenBank/DDBJ databases">
        <title>Whole genome shotgun sequence of Staphylococcus piscifermentans NBRC 109625.</title>
        <authorList>
            <person name="Hosoyama A."/>
            <person name="Uohara A."/>
            <person name="Ohji S."/>
            <person name="Ichikawa N."/>
        </authorList>
    </citation>
    <scope>NUCLEOTIDE SEQUENCE [LARGE SCALE GENOMIC DNA]</scope>
    <source>
        <strain evidence="10 11">NBRC 109625</strain>
    </source>
</reference>
<proteinExistence type="inferred from homology"/>
<dbReference type="OrthoDB" id="9778320at2"/>
<dbReference type="GO" id="GO:0005975">
    <property type="term" value="P:carbohydrate metabolic process"/>
    <property type="evidence" value="ECO:0007669"/>
    <property type="project" value="InterPro"/>
</dbReference>
<evidence type="ECO:0000256" key="4">
    <source>
        <dbReference type="ARBA" id="ARBA00022512"/>
    </source>
</evidence>
<accession>A0A239TEX0</accession>
<dbReference type="Pfam" id="PF01522">
    <property type="entry name" value="Polysacc_deac_1"/>
    <property type="match status" value="1"/>
</dbReference>
<comment type="similarity">
    <text evidence="2">Belongs to the polysaccharide deacetylase family.</text>
</comment>
<comment type="caution">
    <text evidence="10">The sequence shown here is derived from an EMBL/GenBank/DDBJ whole genome shotgun (WGS) entry which is preliminary data.</text>
</comment>
<evidence type="ECO:0000256" key="3">
    <source>
        <dbReference type="ARBA" id="ARBA00016781"/>
    </source>
</evidence>
<dbReference type="InterPro" id="IPR002509">
    <property type="entry name" value="NODB_dom"/>
</dbReference>
<sequence>MIKRGIIIVVILTLSLSTVLFEYDKSVNAKTDISKYSKNSALALNYHRVRKGGFFDNFLSIFSNSKELSTYSLTQKQFEDQIRWLKSKKAHFLTEAEFIKYKNQGKFPKRSVWISFDDMDQSIYKNAYPILKKYHVPATGFIITGRVGQQEFHNLNMATLTQLKTMNDSGLWTFQSHTKDLHSIKHNVSQVISTQDDRTLTADIQESRQYLKKNFNSNADSIAYPYGQINDEKIAAIKKAGIKYGYTLEEKPVQPDDDDYYIPRILISESAFHQVVQKWKGFNNSEK</sequence>
<evidence type="ECO:0000256" key="1">
    <source>
        <dbReference type="ARBA" id="ARBA00004191"/>
    </source>
</evidence>
<dbReference type="PANTHER" id="PTHR34216:SF3">
    <property type="entry name" value="POLY-BETA-1,6-N-ACETYL-D-GLUCOSAMINE N-DEACETYLASE"/>
    <property type="match status" value="1"/>
</dbReference>
<comment type="subcellular location">
    <subcellularLocation>
        <location evidence="1">Secreted</location>
        <location evidence="1">Cell wall</location>
    </subcellularLocation>
</comment>
<keyword evidence="4" id="KW-0134">Cell wall</keyword>
<dbReference type="NCBIfam" id="TIGR03933">
    <property type="entry name" value="PIA_icaB"/>
    <property type="match status" value="1"/>
</dbReference>
<dbReference type="Gene3D" id="3.20.20.370">
    <property type="entry name" value="Glycoside hydrolase/deacetylase"/>
    <property type="match status" value="1"/>
</dbReference>